<dbReference type="PROSITE" id="PS01129">
    <property type="entry name" value="PSI_RLU"/>
    <property type="match status" value="1"/>
</dbReference>
<evidence type="ECO:0000313" key="6">
    <source>
        <dbReference type="Proteomes" id="UP001426770"/>
    </source>
</evidence>
<sequence length="311" mass="34373">MPPRSPLPQRHGLDAAWVRTPGRGPEGEPTWATMRDFLVSRLPAAAEVEARLAAGEFVDHSGTVLTGDEPYRPHAFVWFHRPLEDEVPVPFPLEILDRTETLVVIDKPHFLATTPRGVHVRETALVKLRLALDLPELAPAHRLDRLTAGVLVFTTRREVRGAYAGAFQSRDVAKTYEAIARLDPAITFPRRLVGRIEKRRGSLQAQLVPGEPNAETVVEVLEARGAYARCRLTPVTGKTHQLRLQMSDAGLPIVGDPLYPDVLDVDPADFSSPLRLVARRLRFVDPLDGAERDYASARVLEWPEAPGGADA</sequence>
<protein>
    <recommendedName>
        <fullName evidence="2">RNA pseudouridylate synthase</fullName>
    </recommendedName>
    <alternativeName>
        <fullName evidence="3">RNA-uridine isomerase</fullName>
    </alternativeName>
</protein>
<dbReference type="InterPro" id="IPR006145">
    <property type="entry name" value="PsdUridine_synth_RsuA/RluA"/>
</dbReference>
<dbReference type="RefSeq" id="WP_286213943.1">
    <property type="nucleotide sequence ID" value="NZ_AP027736.1"/>
</dbReference>
<dbReference type="Proteomes" id="UP001426770">
    <property type="component" value="Unassembled WGS sequence"/>
</dbReference>
<comment type="caution">
    <text evidence="5">The sequence shown here is derived from an EMBL/GenBank/DDBJ whole genome shotgun (WGS) entry which is preliminary data.</text>
</comment>
<dbReference type="InterPro" id="IPR050188">
    <property type="entry name" value="RluA_PseudoU_synthase"/>
</dbReference>
<evidence type="ECO:0000256" key="3">
    <source>
        <dbReference type="ARBA" id="ARBA00033164"/>
    </source>
</evidence>
<dbReference type="EMBL" id="BAABRR010000002">
    <property type="protein sequence ID" value="GAA5518056.1"/>
    <property type="molecule type" value="Genomic_DNA"/>
</dbReference>
<feature type="domain" description="Pseudouridine synthase RsuA/RluA-like" evidence="4">
    <location>
        <begin position="102"/>
        <end position="247"/>
    </location>
</feature>
<dbReference type="PANTHER" id="PTHR21600">
    <property type="entry name" value="MITOCHONDRIAL RNA PSEUDOURIDINE SYNTHASE"/>
    <property type="match status" value="1"/>
</dbReference>
<gene>
    <name evidence="5" type="primary">rluD</name>
    <name evidence="5" type="ORF">Lsed01_00473</name>
</gene>
<proteinExistence type="predicted"/>
<evidence type="ECO:0000256" key="2">
    <source>
        <dbReference type="ARBA" id="ARBA00031870"/>
    </source>
</evidence>
<accession>A0ABP9WHG9</accession>
<evidence type="ECO:0000259" key="4">
    <source>
        <dbReference type="Pfam" id="PF00849"/>
    </source>
</evidence>
<evidence type="ECO:0000313" key="5">
    <source>
        <dbReference type="EMBL" id="GAA5518056.1"/>
    </source>
</evidence>
<comment type="catalytic activity">
    <reaction evidence="1">
        <text>a uridine in RNA = a pseudouridine in RNA</text>
        <dbReference type="Rhea" id="RHEA:48348"/>
        <dbReference type="Rhea" id="RHEA-COMP:12068"/>
        <dbReference type="Rhea" id="RHEA-COMP:12069"/>
        <dbReference type="ChEBI" id="CHEBI:65314"/>
        <dbReference type="ChEBI" id="CHEBI:65315"/>
    </reaction>
</comment>
<evidence type="ECO:0000256" key="1">
    <source>
        <dbReference type="ARBA" id="ARBA00000073"/>
    </source>
</evidence>
<reference evidence="5 6" key="1">
    <citation type="submission" date="2024-02" db="EMBL/GenBank/DDBJ databases">
        <title>Lysinimicrobium sediminis NBRC 112286.</title>
        <authorList>
            <person name="Ichikawa N."/>
            <person name="Katano-Makiyama Y."/>
            <person name="Hidaka K."/>
        </authorList>
    </citation>
    <scope>NUCLEOTIDE SEQUENCE [LARGE SCALE GENOMIC DNA]</scope>
    <source>
        <strain evidence="5 6">NBRC 112286</strain>
    </source>
</reference>
<organism evidence="5 6">
    <name type="scientific">Demequina sediminis</name>
    <dbReference type="NCBI Taxonomy" id="1930058"/>
    <lineage>
        <taxon>Bacteria</taxon>
        <taxon>Bacillati</taxon>
        <taxon>Actinomycetota</taxon>
        <taxon>Actinomycetes</taxon>
        <taxon>Micrococcales</taxon>
        <taxon>Demequinaceae</taxon>
        <taxon>Demequina</taxon>
    </lineage>
</organism>
<dbReference type="InterPro" id="IPR006224">
    <property type="entry name" value="PsdUridine_synth_RluA-like_CS"/>
</dbReference>
<dbReference type="Pfam" id="PF00849">
    <property type="entry name" value="PseudoU_synth_2"/>
    <property type="match status" value="1"/>
</dbReference>
<dbReference type="PANTHER" id="PTHR21600:SF84">
    <property type="entry name" value="PSEUDOURIDINE SYNTHASE RSUA_RLUA-LIKE DOMAIN-CONTAINING PROTEIN"/>
    <property type="match status" value="1"/>
</dbReference>
<dbReference type="Gene3D" id="3.30.2350.10">
    <property type="entry name" value="Pseudouridine synthase"/>
    <property type="match status" value="1"/>
</dbReference>
<name>A0ABP9WHG9_9MICO</name>
<keyword evidence="6" id="KW-1185">Reference proteome</keyword>
<dbReference type="SUPFAM" id="SSF55120">
    <property type="entry name" value="Pseudouridine synthase"/>
    <property type="match status" value="1"/>
</dbReference>
<dbReference type="InterPro" id="IPR020103">
    <property type="entry name" value="PsdUridine_synth_cat_dom_sf"/>
</dbReference>